<proteinExistence type="predicted"/>
<evidence type="ECO:0000313" key="2">
    <source>
        <dbReference type="EMBL" id="MDP5225703.1"/>
    </source>
</evidence>
<feature type="domain" description="AB hydrolase-1" evidence="1">
    <location>
        <begin position="49"/>
        <end position="301"/>
    </location>
</feature>
<organism evidence="2 3">
    <name type="scientific">Arthrobacter horti</name>
    <dbReference type="NCBI Taxonomy" id="3068273"/>
    <lineage>
        <taxon>Bacteria</taxon>
        <taxon>Bacillati</taxon>
        <taxon>Actinomycetota</taxon>
        <taxon>Actinomycetes</taxon>
        <taxon>Micrococcales</taxon>
        <taxon>Micrococcaceae</taxon>
        <taxon>Arthrobacter</taxon>
    </lineage>
</organism>
<dbReference type="EMBL" id="JAVALS010000001">
    <property type="protein sequence ID" value="MDP5225703.1"/>
    <property type="molecule type" value="Genomic_DNA"/>
</dbReference>
<evidence type="ECO:0000259" key="1">
    <source>
        <dbReference type="Pfam" id="PF00561"/>
    </source>
</evidence>
<accession>A0ABT9IJD4</accession>
<protein>
    <submittedName>
        <fullName evidence="2">Alpha/beta hydrolase</fullName>
    </submittedName>
</protein>
<gene>
    <name evidence="2" type="ORF">Q9R02_00855</name>
</gene>
<keyword evidence="3" id="KW-1185">Reference proteome</keyword>
<dbReference type="RefSeq" id="WP_305994745.1">
    <property type="nucleotide sequence ID" value="NZ_JAVALS010000001.1"/>
</dbReference>
<dbReference type="InterPro" id="IPR050266">
    <property type="entry name" value="AB_hydrolase_sf"/>
</dbReference>
<dbReference type="GO" id="GO:0016787">
    <property type="term" value="F:hydrolase activity"/>
    <property type="evidence" value="ECO:0007669"/>
    <property type="project" value="UniProtKB-KW"/>
</dbReference>
<dbReference type="PRINTS" id="PR00111">
    <property type="entry name" value="ABHYDROLASE"/>
</dbReference>
<dbReference type="PANTHER" id="PTHR43798">
    <property type="entry name" value="MONOACYLGLYCEROL LIPASE"/>
    <property type="match status" value="1"/>
</dbReference>
<dbReference type="PANTHER" id="PTHR43798:SF33">
    <property type="entry name" value="HYDROLASE, PUTATIVE (AFU_ORTHOLOGUE AFUA_2G14860)-RELATED"/>
    <property type="match status" value="1"/>
</dbReference>
<reference evidence="2 3" key="1">
    <citation type="submission" date="2023-08" db="EMBL/GenBank/DDBJ databases">
        <title>Arthrobacter horti sp. nov., isolated from forest soil.</title>
        <authorList>
            <person name="Park M."/>
        </authorList>
    </citation>
    <scope>NUCLEOTIDE SEQUENCE [LARGE SCALE GENOMIC DNA]</scope>
    <source>
        <strain evidence="2 3">YJM1</strain>
    </source>
</reference>
<dbReference type="InterPro" id="IPR029058">
    <property type="entry name" value="AB_hydrolase_fold"/>
</dbReference>
<dbReference type="Pfam" id="PF00561">
    <property type="entry name" value="Abhydrolase_1"/>
    <property type="match status" value="1"/>
</dbReference>
<dbReference type="SUPFAM" id="SSF53474">
    <property type="entry name" value="alpha/beta-Hydrolases"/>
    <property type="match status" value="1"/>
</dbReference>
<dbReference type="Proteomes" id="UP001232725">
    <property type="component" value="Unassembled WGS sequence"/>
</dbReference>
<dbReference type="InterPro" id="IPR000073">
    <property type="entry name" value="AB_hydrolase_1"/>
</dbReference>
<name>A0ABT9IJD4_9MICC</name>
<dbReference type="Gene3D" id="3.40.50.1820">
    <property type="entry name" value="alpha/beta hydrolase"/>
    <property type="match status" value="1"/>
</dbReference>
<keyword evidence="2" id="KW-0378">Hydrolase</keyword>
<sequence length="316" mass="33672">MDRPGSADFMHLQRQALASYGVEATSRYLTLGSPPLRAHVLEAGRGGKAVLLVHGGNSSSASWLPLLPGRVDHFSLHLVDRPGCGLTGPFDYRGVDLKAHGAGFLKHVCDGLGLGPVSIVGNSMGGYFALCLALAHPEYVKKLVLLGEPAGSSPTAGRFHRMVGTRGLNSLLYATALRPPHDAAGVRASWRKARLVTHPERVPEELGDCLAAGSRLPGASRSWTTMVEQVFVPPGRGLMARDLIATYALRPELSRITAPALFLWGRQDPLGPPEAGQALASLMPHARLQVVEDAGHLPWIDQPDVCTEAVTAFLTD</sequence>
<comment type="caution">
    <text evidence="2">The sequence shown here is derived from an EMBL/GenBank/DDBJ whole genome shotgun (WGS) entry which is preliminary data.</text>
</comment>
<evidence type="ECO:0000313" key="3">
    <source>
        <dbReference type="Proteomes" id="UP001232725"/>
    </source>
</evidence>